<evidence type="ECO:0000259" key="4">
    <source>
        <dbReference type="Pfam" id="PF01872"/>
    </source>
</evidence>
<sequence length="235" mass="25068">MRLLTAPDRPPSDAELSEDDLRELYAVPRHPWVRANMVATVDGAAAGDSGRSGSINNDVDRRVFALLRSSADAVVVGAGTARAEGYRPTDRPIVLVSRRGEVPERLRDAAPGQVLLATCAAAEGLEAARETLGDEHVLVLGSHRVDLARLADELAGRGLADLLCEGGPHLLRDLLDQGVLDELCQTVVPRLVGGTHPRILDGPPVDAGLRLHVLLEHDGTLLGRWLVDPPGWAKS</sequence>
<dbReference type="Gene3D" id="3.40.430.10">
    <property type="entry name" value="Dihydrofolate Reductase, subunit A"/>
    <property type="match status" value="1"/>
</dbReference>
<keyword evidence="2" id="KW-0521">NADP</keyword>
<dbReference type="EMBL" id="JBHSKD010000004">
    <property type="protein sequence ID" value="MFC5175730.1"/>
    <property type="molecule type" value="Genomic_DNA"/>
</dbReference>
<dbReference type="PANTHER" id="PTHR38011">
    <property type="entry name" value="DIHYDROFOLATE REDUCTASE FAMILY PROTEIN (AFU_ORTHOLOGUE AFUA_8G06820)"/>
    <property type="match status" value="1"/>
</dbReference>
<dbReference type="Proteomes" id="UP001596087">
    <property type="component" value="Unassembled WGS sequence"/>
</dbReference>
<keyword evidence="3" id="KW-0560">Oxidoreductase</keyword>
<evidence type="ECO:0000256" key="3">
    <source>
        <dbReference type="ARBA" id="ARBA00023002"/>
    </source>
</evidence>
<evidence type="ECO:0000313" key="6">
    <source>
        <dbReference type="Proteomes" id="UP001596087"/>
    </source>
</evidence>
<evidence type="ECO:0000256" key="1">
    <source>
        <dbReference type="ARBA" id="ARBA00005104"/>
    </source>
</evidence>
<protein>
    <submittedName>
        <fullName evidence="5">Dihydrofolate reductase family protein</fullName>
    </submittedName>
</protein>
<accession>A0ABW0BEW6</accession>
<organism evidence="5 6">
    <name type="scientific">Nocardioides taihuensis</name>
    <dbReference type="NCBI Taxonomy" id="1835606"/>
    <lineage>
        <taxon>Bacteria</taxon>
        <taxon>Bacillati</taxon>
        <taxon>Actinomycetota</taxon>
        <taxon>Actinomycetes</taxon>
        <taxon>Propionibacteriales</taxon>
        <taxon>Nocardioidaceae</taxon>
        <taxon>Nocardioides</taxon>
    </lineage>
</organism>
<proteinExistence type="predicted"/>
<dbReference type="PANTHER" id="PTHR38011:SF7">
    <property type="entry name" value="2,5-DIAMINO-6-RIBOSYLAMINO-4(3H)-PYRIMIDINONE 5'-PHOSPHATE REDUCTASE"/>
    <property type="match status" value="1"/>
</dbReference>
<dbReference type="InterPro" id="IPR024072">
    <property type="entry name" value="DHFR-like_dom_sf"/>
</dbReference>
<keyword evidence="6" id="KW-1185">Reference proteome</keyword>
<dbReference type="InterPro" id="IPR002734">
    <property type="entry name" value="RibDG_C"/>
</dbReference>
<evidence type="ECO:0000313" key="5">
    <source>
        <dbReference type="EMBL" id="MFC5175730.1"/>
    </source>
</evidence>
<dbReference type="SUPFAM" id="SSF53597">
    <property type="entry name" value="Dihydrofolate reductase-like"/>
    <property type="match status" value="1"/>
</dbReference>
<feature type="domain" description="Bacterial bifunctional deaminase-reductase C-terminal" evidence="4">
    <location>
        <begin position="31"/>
        <end position="211"/>
    </location>
</feature>
<evidence type="ECO:0000256" key="2">
    <source>
        <dbReference type="ARBA" id="ARBA00022857"/>
    </source>
</evidence>
<dbReference type="RefSeq" id="WP_378586963.1">
    <property type="nucleotide sequence ID" value="NZ_JBHSKD010000004.1"/>
</dbReference>
<comment type="pathway">
    <text evidence="1">Cofactor biosynthesis; riboflavin biosynthesis.</text>
</comment>
<comment type="caution">
    <text evidence="5">The sequence shown here is derived from an EMBL/GenBank/DDBJ whole genome shotgun (WGS) entry which is preliminary data.</text>
</comment>
<dbReference type="Pfam" id="PF01872">
    <property type="entry name" value="RibD_C"/>
    <property type="match status" value="1"/>
</dbReference>
<gene>
    <name evidence="5" type="ORF">ACFPGP_03535</name>
</gene>
<name>A0ABW0BEW6_9ACTN</name>
<dbReference type="InterPro" id="IPR050765">
    <property type="entry name" value="Riboflavin_Biosynth_HTPR"/>
</dbReference>
<reference evidence="6" key="1">
    <citation type="journal article" date="2019" name="Int. J. Syst. Evol. Microbiol.">
        <title>The Global Catalogue of Microorganisms (GCM) 10K type strain sequencing project: providing services to taxonomists for standard genome sequencing and annotation.</title>
        <authorList>
            <consortium name="The Broad Institute Genomics Platform"/>
            <consortium name="The Broad Institute Genome Sequencing Center for Infectious Disease"/>
            <person name="Wu L."/>
            <person name="Ma J."/>
        </authorList>
    </citation>
    <scope>NUCLEOTIDE SEQUENCE [LARGE SCALE GENOMIC DNA]</scope>
    <source>
        <strain evidence="6">DFY41</strain>
    </source>
</reference>